<dbReference type="InterPro" id="IPR036986">
    <property type="entry name" value="S4_RNA-bd_sf"/>
</dbReference>
<dbReference type="PANTHER" id="PTHR11831">
    <property type="entry name" value="30S 40S RIBOSOMAL PROTEIN"/>
    <property type="match status" value="1"/>
</dbReference>
<proteinExistence type="inferred from homology"/>
<keyword evidence="2" id="KW-0699">rRNA-binding</keyword>
<dbReference type="Pfam" id="PF00163">
    <property type="entry name" value="Ribosomal_S4"/>
    <property type="match status" value="1"/>
</dbReference>
<name>X1CAJ6_9ZZZZ</name>
<evidence type="ECO:0000256" key="6">
    <source>
        <dbReference type="ARBA" id="ARBA00035522"/>
    </source>
</evidence>
<dbReference type="PANTHER" id="PTHR11831:SF5">
    <property type="entry name" value="40S RIBOSOMAL PROTEIN S9"/>
    <property type="match status" value="1"/>
</dbReference>
<organism evidence="10">
    <name type="scientific">marine sediment metagenome</name>
    <dbReference type="NCBI Taxonomy" id="412755"/>
    <lineage>
        <taxon>unclassified sequences</taxon>
        <taxon>metagenomes</taxon>
        <taxon>ecological metagenomes</taxon>
    </lineage>
</organism>
<evidence type="ECO:0000259" key="8">
    <source>
        <dbReference type="SMART" id="SM00363"/>
    </source>
</evidence>
<keyword evidence="4" id="KW-0689">Ribosomal protein</keyword>
<dbReference type="SUPFAM" id="SSF55174">
    <property type="entry name" value="Alpha-L RNA-binding motif"/>
    <property type="match status" value="1"/>
</dbReference>
<evidence type="ECO:0000313" key="10">
    <source>
        <dbReference type="EMBL" id="GAH05166.1"/>
    </source>
</evidence>
<evidence type="ECO:0000259" key="9">
    <source>
        <dbReference type="SMART" id="SM01390"/>
    </source>
</evidence>
<evidence type="ECO:0000256" key="5">
    <source>
        <dbReference type="ARBA" id="ARBA00023274"/>
    </source>
</evidence>
<evidence type="ECO:0000256" key="3">
    <source>
        <dbReference type="ARBA" id="ARBA00022884"/>
    </source>
</evidence>
<dbReference type="InterPro" id="IPR002942">
    <property type="entry name" value="S4_RNA-bd"/>
</dbReference>
<dbReference type="SMART" id="SM00363">
    <property type="entry name" value="S4"/>
    <property type="match status" value="1"/>
</dbReference>
<feature type="domain" description="RNA-binding S4" evidence="8">
    <location>
        <begin position="103"/>
        <end position="161"/>
    </location>
</feature>
<evidence type="ECO:0000256" key="4">
    <source>
        <dbReference type="ARBA" id="ARBA00022980"/>
    </source>
</evidence>
<accession>X1CAJ6</accession>
<dbReference type="NCBIfam" id="NF003139">
    <property type="entry name" value="PRK04051.1"/>
    <property type="match status" value="1"/>
</dbReference>
<keyword evidence="3" id="KW-0694">RNA-binding</keyword>
<feature type="compositionally biased region" description="Basic and acidic residues" evidence="7">
    <location>
        <begin position="187"/>
        <end position="220"/>
    </location>
</feature>
<gene>
    <name evidence="10" type="ORF">S01H4_40431</name>
</gene>
<feature type="region of interest" description="Disordered" evidence="7">
    <location>
        <begin position="157"/>
        <end position="229"/>
    </location>
</feature>
<dbReference type="PROSITE" id="PS50889">
    <property type="entry name" value="S4"/>
    <property type="match status" value="1"/>
</dbReference>
<dbReference type="SMART" id="SM01390">
    <property type="entry name" value="Ribosomal_S4"/>
    <property type="match status" value="1"/>
</dbReference>
<dbReference type="InterPro" id="IPR022802">
    <property type="entry name" value="Ribosomal_uS4_arc"/>
</dbReference>
<dbReference type="InterPro" id="IPR022801">
    <property type="entry name" value="Ribosomal_uS4"/>
</dbReference>
<dbReference type="Gene3D" id="3.10.290.10">
    <property type="entry name" value="RNA-binding S4 domain"/>
    <property type="match status" value="1"/>
</dbReference>
<dbReference type="GO" id="GO:0015935">
    <property type="term" value="C:small ribosomal subunit"/>
    <property type="evidence" value="ECO:0007669"/>
    <property type="project" value="InterPro"/>
</dbReference>
<feature type="domain" description="Small ribosomal subunit protein uS4 N-terminal" evidence="9">
    <location>
        <begin position="5"/>
        <end position="102"/>
    </location>
</feature>
<evidence type="ECO:0000256" key="7">
    <source>
        <dbReference type="SAM" id="MobiDB-lite"/>
    </source>
</evidence>
<evidence type="ECO:0000256" key="1">
    <source>
        <dbReference type="ARBA" id="ARBA00007465"/>
    </source>
</evidence>
<sequence length="229" mass="26082">MGGIRRHRKKIVTPGHPYDKARLQRELPLVGEYGLRNKRELWKARTILSKARQQARALLALPENVRKTRAEELLSRLSRFGMLPKGNDLDSVLALDVRVVLERRLQTIVHNKGLAGSPHQARQFIVHRHIAINNCIVTSPGRLITTEEEIIIDYAPRSSLQKESHPARPSAPPAQIVLTEEQEKEEIEPKPEPKKEEAKDETTRTEPLKTKRGRTPDQSRKPSKTPPSK</sequence>
<dbReference type="CDD" id="cd00165">
    <property type="entry name" value="S4"/>
    <property type="match status" value="1"/>
</dbReference>
<dbReference type="AlphaFoldDB" id="X1CAJ6"/>
<dbReference type="InterPro" id="IPR001912">
    <property type="entry name" value="Ribosomal_uS4_N"/>
</dbReference>
<evidence type="ECO:0000256" key="2">
    <source>
        <dbReference type="ARBA" id="ARBA00022730"/>
    </source>
</evidence>
<dbReference type="EMBL" id="BART01022014">
    <property type="protein sequence ID" value="GAH05166.1"/>
    <property type="molecule type" value="Genomic_DNA"/>
</dbReference>
<dbReference type="GO" id="GO:0042274">
    <property type="term" value="P:ribosomal small subunit biogenesis"/>
    <property type="evidence" value="ECO:0007669"/>
    <property type="project" value="TreeGrafter"/>
</dbReference>
<dbReference type="GO" id="GO:0003735">
    <property type="term" value="F:structural constituent of ribosome"/>
    <property type="evidence" value="ECO:0007669"/>
    <property type="project" value="InterPro"/>
</dbReference>
<dbReference type="GO" id="GO:0006412">
    <property type="term" value="P:translation"/>
    <property type="evidence" value="ECO:0007669"/>
    <property type="project" value="InterPro"/>
</dbReference>
<dbReference type="HAMAP" id="MF_01306_A">
    <property type="entry name" value="Ribosomal_uS4_A"/>
    <property type="match status" value="1"/>
</dbReference>
<dbReference type="GO" id="GO:0019843">
    <property type="term" value="F:rRNA binding"/>
    <property type="evidence" value="ECO:0007669"/>
    <property type="project" value="UniProtKB-KW"/>
</dbReference>
<feature type="non-terminal residue" evidence="10">
    <location>
        <position position="229"/>
    </location>
</feature>
<comment type="caution">
    <text evidence="10">The sequence shown here is derived from an EMBL/GenBank/DDBJ whole genome shotgun (WGS) entry which is preliminary data.</text>
</comment>
<dbReference type="NCBIfam" id="TIGR01018">
    <property type="entry name" value="uS4_arch"/>
    <property type="match status" value="1"/>
</dbReference>
<reference evidence="10" key="1">
    <citation type="journal article" date="2014" name="Front. Microbiol.">
        <title>High frequency of phylogenetically diverse reductive dehalogenase-homologous genes in deep subseafloor sedimentary metagenomes.</title>
        <authorList>
            <person name="Kawai M."/>
            <person name="Futagami T."/>
            <person name="Toyoda A."/>
            <person name="Takaki Y."/>
            <person name="Nishi S."/>
            <person name="Hori S."/>
            <person name="Arai W."/>
            <person name="Tsubouchi T."/>
            <person name="Morono Y."/>
            <person name="Uchiyama I."/>
            <person name="Ito T."/>
            <person name="Fujiyama A."/>
            <person name="Inagaki F."/>
            <person name="Takami H."/>
        </authorList>
    </citation>
    <scope>NUCLEOTIDE SEQUENCE</scope>
    <source>
        <strain evidence="10">Expedition CK06-06</strain>
    </source>
</reference>
<dbReference type="Pfam" id="PF01479">
    <property type="entry name" value="S4"/>
    <property type="match status" value="1"/>
</dbReference>
<dbReference type="InterPro" id="IPR005710">
    <property type="entry name" value="Ribosomal_uS4_euk/arc"/>
</dbReference>
<keyword evidence="5" id="KW-0687">Ribonucleoprotein</keyword>
<protein>
    <recommendedName>
        <fullName evidence="6">30S ribosomal protein S4</fullName>
    </recommendedName>
</protein>
<comment type="similarity">
    <text evidence="1">Belongs to the universal ribosomal protein uS4 family.</text>
</comment>